<evidence type="ECO:0000256" key="1">
    <source>
        <dbReference type="ARBA" id="ARBA00004141"/>
    </source>
</evidence>
<keyword evidence="6 8" id="KW-0472">Membrane</keyword>
<evidence type="ECO:0000313" key="14">
    <source>
        <dbReference type="Proteomes" id="UP001233271"/>
    </source>
</evidence>
<dbReference type="Pfam" id="PF12621">
    <property type="entry name" value="PHM7_ext"/>
    <property type="match status" value="1"/>
</dbReference>
<feature type="transmembrane region" description="Helical" evidence="8">
    <location>
        <begin position="727"/>
        <end position="745"/>
    </location>
</feature>
<dbReference type="GeneID" id="85498207"/>
<feature type="transmembrane region" description="Helical" evidence="8">
    <location>
        <begin position="693"/>
        <end position="715"/>
    </location>
</feature>
<keyword evidence="3" id="KW-0813">Transport</keyword>
<dbReference type="AlphaFoldDB" id="A0AA48QYB5"/>
<feature type="compositionally biased region" description="Basic and acidic residues" evidence="7">
    <location>
        <begin position="837"/>
        <end position="849"/>
    </location>
</feature>
<comment type="similarity">
    <text evidence="2">Belongs to the CSC1 (TC 1.A.17) family.</text>
</comment>
<dbReference type="InterPro" id="IPR032880">
    <property type="entry name" value="CSC1/OSCA1-like_N"/>
</dbReference>
<protein>
    <recommendedName>
        <fullName evidence="15">DUF221-domain-containing protein</fullName>
    </recommendedName>
</protein>
<dbReference type="Pfam" id="PF13967">
    <property type="entry name" value="RSN1_TM"/>
    <property type="match status" value="1"/>
</dbReference>
<feature type="compositionally biased region" description="Basic residues" evidence="7">
    <location>
        <begin position="872"/>
        <end position="881"/>
    </location>
</feature>
<feature type="region of interest" description="Disordered" evidence="7">
    <location>
        <begin position="272"/>
        <end position="305"/>
    </location>
</feature>
<feature type="domain" description="CSC1/OSCA1-like 7TM region" evidence="9">
    <location>
        <begin position="435"/>
        <end position="712"/>
    </location>
</feature>
<proteinExistence type="inferred from homology"/>
<dbReference type="KEGG" id="ccac:CcaHIS019_0607960"/>
<feature type="transmembrane region" description="Helical" evidence="8">
    <location>
        <begin position="485"/>
        <end position="513"/>
    </location>
</feature>
<feature type="domain" description="CSC1/OSCA1-like cytosolic" evidence="12">
    <location>
        <begin position="201"/>
        <end position="424"/>
    </location>
</feature>
<evidence type="ECO:0000259" key="11">
    <source>
        <dbReference type="Pfam" id="PF13967"/>
    </source>
</evidence>
<dbReference type="InterPro" id="IPR027815">
    <property type="entry name" value="CSC1/OSCA1-like_cyt"/>
</dbReference>
<feature type="transmembrane region" description="Helical" evidence="8">
    <location>
        <begin position="653"/>
        <end position="673"/>
    </location>
</feature>
<evidence type="ECO:0008006" key="15">
    <source>
        <dbReference type="Google" id="ProtNLM"/>
    </source>
</evidence>
<dbReference type="GO" id="GO:0005886">
    <property type="term" value="C:plasma membrane"/>
    <property type="evidence" value="ECO:0007669"/>
    <property type="project" value="TreeGrafter"/>
</dbReference>
<evidence type="ECO:0000259" key="12">
    <source>
        <dbReference type="Pfam" id="PF14703"/>
    </source>
</evidence>
<feature type="transmembrane region" description="Helical" evidence="8">
    <location>
        <begin position="101"/>
        <end position="124"/>
    </location>
</feature>
<gene>
    <name evidence="13" type="primary">PHM7</name>
    <name evidence="13" type="ORF">CcaverHIS019_0607960</name>
</gene>
<dbReference type="InterPro" id="IPR003864">
    <property type="entry name" value="CSC1/OSCA1-like_7TM"/>
</dbReference>
<name>A0AA48QYB5_9TREE</name>
<organism evidence="13 14">
    <name type="scientific">Cutaneotrichosporon cavernicola</name>
    <dbReference type="NCBI Taxonomy" id="279322"/>
    <lineage>
        <taxon>Eukaryota</taxon>
        <taxon>Fungi</taxon>
        <taxon>Dikarya</taxon>
        <taxon>Basidiomycota</taxon>
        <taxon>Agaricomycotina</taxon>
        <taxon>Tremellomycetes</taxon>
        <taxon>Trichosporonales</taxon>
        <taxon>Trichosporonaceae</taxon>
        <taxon>Cutaneotrichosporon</taxon>
    </lineage>
</organism>
<dbReference type="Proteomes" id="UP001233271">
    <property type="component" value="Chromosome 6"/>
</dbReference>
<accession>A0AA48QYB5</accession>
<dbReference type="RefSeq" id="XP_060459602.1">
    <property type="nucleotide sequence ID" value="XM_060603294.1"/>
</dbReference>
<keyword evidence="4 8" id="KW-0812">Transmembrane</keyword>
<evidence type="ECO:0000256" key="6">
    <source>
        <dbReference type="ARBA" id="ARBA00023136"/>
    </source>
</evidence>
<feature type="region of interest" description="Disordered" evidence="7">
    <location>
        <begin position="807"/>
        <end position="881"/>
    </location>
</feature>
<dbReference type="InterPro" id="IPR045122">
    <property type="entry name" value="Csc1-like"/>
</dbReference>
<dbReference type="PANTHER" id="PTHR13018">
    <property type="entry name" value="PROBABLE MEMBRANE PROTEIN DUF221-RELATED"/>
    <property type="match status" value="1"/>
</dbReference>
<feature type="compositionally biased region" description="Low complexity" evidence="7">
    <location>
        <begin position="820"/>
        <end position="831"/>
    </location>
</feature>
<keyword evidence="14" id="KW-1185">Reference proteome</keyword>
<dbReference type="Pfam" id="PF14703">
    <property type="entry name" value="PHM7_cyt"/>
    <property type="match status" value="1"/>
</dbReference>
<evidence type="ECO:0000256" key="5">
    <source>
        <dbReference type="ARBA" id="ARBA00022989"/>
    </source>
</evidence>
<feature type="transmembrane region" description="Helical" evidence="8">
    <location>
        <begin position="155"/>
        <end position="174"/>
    </location>
</feature>
<feature type="transmembrane region" description="Helical" evidence="8">
    <location>
        <begin position="20"/>
        <end position="48"/>
    </location>
</feature>
<keyword evidence="5 8" id="KW-1133">Transmembrane helix</keyword>
<feature type="domain" description="CSC1/OSCA1-like N-terminal transmembrane" evidence="11">
    <location>
        <begin position="27"/>
        <end position="176"/>
    </location>
</feature>
<evidence type="ECO:0000256" key="4">
    <source>
        <dbReference type="ARBA" id="ARBA00022692"/>
    </source>
</evidence>
<reference evidence="13" key="1">
    <citation type="journal article" date="2023" name="BMC Genomics">
        <title>Chromosome-level genome assemblies of Cutaneotrichosporon spp. (Trichosporonales, Basidiomycota) reveal imbalanced evolution between nucleotide sequences and chromosome synteny.</title>
        <authorList>
            <person name="Kobayashi Y."/>
            <person name="Kayamori A."/>
            <person name="Aoki K."/>
            <person name="Shiwa Y."/>
            <person name="Matsutani M."/>
            <person name="Fujita N."/>
            <person name="Sugita T."/>
            <person name="Iwasaki W."/>
            <person name="Tanaka N."/>
            <person name="Takashima M."/>
        </authorList>
    </citation>
    <scope>NUCLEOTIDE SEQUENCE</scope>
    <source>
        <strain evidence="13">HIS019</strain>
    </source>
</reference>
<dbReference type="InterPro" id="IPR022257">
    <property type="entry name" value="PHM7_ext"/>
</dbReference>
<feature type="transmembrane region" description="Helical" evidence="8">
    <location>
        <begin position="584"/>
        <end position="606"/>
    </location>
</feature>
<sequence length="987" mass="111092">MWDKRDDNTDYSQNTLDAAATASTATFVTAFATNAAVAGAQFLAWIIIRGWIKAVYEPRTYIPARDKQAKPLGKNILKPIWTIITADPKDILRKNGVDTYLFLRFVAMLCKALVPIWFVSWVILMPVNAARMSTGMDGLDQFTFGNVAKNQQNRYWAHIILIYMFNGWWFYLIWREMAHWLEIRQQYLVSPMHSKLAQASSILVTGIPEHLMEERALAKLFSHLPGGVKRIWLVRNLKHMPDVYDRRETACKVLETAQVALIKKAQLRKNKLSREAKKATHKGRPIPEHCTASANPPNEDGTPLSLADELVPRKDRSLHRIKPKWAPFGLGFFGIGKKVDAIEWAQKEIVECTAILKEEREKLARDIDTPGFSNENYPARASAFIHFNQQIAAHMAKQCLTYQQPFRMNYRFIEQSPENVIWGNMRLNAYEINVRRAISYAITGGLIFAWAPLTALIGGLANVVTLVEKWKWLSWLIGDSFGKQLLQGIFTGIIPPVLLALLTMIFPAILRILSTFQGTVSKTEVELDVMGRYFVFLVIHAFLITTLASGLVAAIKPIMDNPASIASILASNLPTASTFFITRILLQFTGLVGNLLQPVTVILYYVRVILGGSTPRKIFNSRYQLEEPEFGTEYPNVTVYANIMITYMIISPVINGFGACFCILAYFVYKYLYLWVMDLPPSADTGGQFFPKAVTQIFVGFYIQEVCLCTLFFLARNEQNRVSALPQAILMIVLIVITAAFQWLIKTMYNPLHVSLPLSMADLSYGMPDANMELKLAESRDEIIPQADQEKQLKSEDVRWDDNAQKWTEGASLGDDVECTTSTTSAGESTSPCNVTPEKKPSYSEDDPHPQPFPQQQTESFELAEMGDTKRTRSRSRRSSRISLRRLSRVYDDEEPEEDPEAQYFALPGGPGVIIHSEDDADDPSAFFHPATKEPQTPIWLPVDELGLGRNQNSANLALGVRSSTKNATMGSKVKLGQVKIMGVPPE</sequence>
<feature type="domain" description="10TM putative phosphate transporter extracellular tail" evidence="10">
    <location>
        <begin position="919"/>
        <end position="976"/>
    </location>
</feature>
<feature type="transmembrane region" description="Helical" evidence="8">
    <location>
        <begin position="440"/>
        <end position="465"/>
    </location>
</feature>
<dbReference type="EMBL" id="AP028217">
    <property type="protein sequence ID" value="BEI94337.1"/>
    <property type="molecule type" value="Genomic_DNA"/>
</dbReference>
<feature type="transmembrane region" description="Helical" evidence="8">
    <location>
        <begin position="533"/>
        <end position="555"/>
    </location>
</feature>
<evidence type="ECO:0000256" key="2">
    <source>
        <dbReference type="ARBA" id="ARBA00007779"/>
    </source>
</evidence>
<dbReference type="GO" id="GO:0005227">
    <property type="term" value="F:calcium-activated cation channel activity"/>
    <property type="evidence" value="ECO:0007669"/>
    <property type="project" value="InterPro"/>
</dbReference>
<evidence type="ECO:0000256" key="7">
    <source>
        <dbReference type="SAM" id="MobiDB-lite"/>
    </source>
</evidence>
<evidence type="ECO:0000259" key="9">
    <source>
        <dbReference type="Pfam" id="PF02714"/>
    </source>
</evidence>
<evidence type="ECO:0000256" key="3">
    <source>
        <dbReference type="ARBA" id="ARBA00022448"/>
    </source>
</evidence>
<comment type="subcellular location">
    <subcellularLocation>
        <location evidence="1">Membrane</location>
        <topology evidence="1">Multi-pass membrane protein</topology>
    </subcellularLocation>
</comment>
<evidence type="ECO:0000256" key="8">
    <source>
        <dbReference type="SAM" id="Phobius"/>
    </source>
</evidence>
<dbReference type="Pfam" id="PF02714">
    <property type="entry name" value="RSN1_7TM"/>
    <property type="match status" value="1"/>
</dbReference>
<dbReference type="PANTHER" id="PTHR13018:SF143">
    <property type="entry name" value="CSC1_OSCA1-LIKE 7TM REGION DOMAIN-CONTAINING PROTEIN"/>
    <property type="match status" value="1"/>
</dbReference>
<evidence type="ECO:0000313" key="13">
    <source>
        <dbReference type="EMBL" id="BEI94337.1"/>
    </source>
</evidence>
<evidence type="ECO:0000259" key="10">
    <source>
        <dbReference type="Pfam" id="PF12621"/>
    </source>
</evidence>